<reference evidence="1 2" key="1">
    <citation type="submission" date="2019-08" db="EMBL/GenBank/DDBJ databases">
        <title>Archangium and Cystobacter genomes.</title>
        <authorList>
            <person name="Chen I.-C.K."/>
            <person name="Wielgoss S."/>
        </authorList>
    </citation>
    <scope>NUCLEOTIDE SEQUENCE [LARGE SCALE GENOMIC DNA]</scope>
    <source>
        <strain evidence="1 2">Cbm 6</strain>
    </source>
</reference>
<gene>
    <name evidence="1" type="ORF">F0U60_01410</name>
</gene>
<evidence type="ECO:0000313" key="1">
    <source>
        <dbReference type="EMBL" id="WNG42897.1"/>
    </source>
</evidence>
<organism evidence="1 2">
    <name type="scientific">Archangium minus</name>
    <dbReference type="NCBI Taxonomy" id="83450"/>
    <lineage>
        <taxon>Bacteria</taxon>
        <taxon>Pseudomonadati</taxon>
        <taxon>Myxococcota</taxon>
        <taxon>Myxococcia</taxon>
        <taxon>Myxococcales</taxon>
        <taxon>Cystobacterineae</taxon>
        <taxon>Archangiaceae</taxon>
        <taxon>Archangium</taxon>
    </lineage>
</organism>
<keyword evidence="2" id="KW-1185">Reference proteome</keyword>
<name>A0ABY9WJ63_9BACT</name>
<sequence length="221" mass="25043">MLFLDLEAYAPPDERTASLSSLIVNPARPGHVLLGGCFFSKRFADPLPEAPALEGLWLWNFGSEAALLKAIKARFEDEWRRQREENVRILGKPAVDLVVCGAGIAKFDLPALYCRSLFNEIASPAELFEVFFKARPIDLANEASFLFPEEPVLYPKTTREMAGRLGLRERKGSSKSVWDSYEGRDYGAIEQRTADELRLVLDIYKRLQGRISRREPKPRTP</sequence>
<proteinExistence type="predicted"/>
<accession>A0ABY9WJ63</accession>
<evidence type="ECO:0000313" key="2">
    <source>
        <dbReference type="Proteomes" id="UP001611383"/>
    </source>
</evidence>
<dbReference type="Proteomes" id="UP001611383">
    <property type="component" value="Chromosome"/>
</dbReference>
<dbReference type="RefSeq" id="WP_395813101.1">
    <property type="nucleotide sequence ID" value="NZ_CP043494.1"/>
</dbReference>
<protein>
    <submittedName>
        <fullName evidence="1">Uncharacterized protein</fullName>
    </submittedName>
</protein>
<dbReference type="EMBL" id="CP043494">
    <property type="protein sequence ID" value="WNG42897.1"/>
    <property type="molecule type" value="Genomic_DNA"/>
</dbReference>